<evidence type="ECO:0000256" key="8">
    <source>
        <dbReference type="ARBA" id="ARBA00023242"/>
    </source>
</evidence>
<comment type="caution">
    <text evidence="12">The sequence shown here is derived from an EMBL/GenBank/DDBJ whole genome shotgun (WGS) entry which is preliminary data.</text>
</comment>
<organism evidence="12 13">
    <name type="scientific">Clavelina lepadiformis</name>
    <name type="common">Light-bulb sea squirt</name>
    <name type="synonym">Ascidia lepadiformis</name>
    <dbReference type="NCBI Taxonomy" id="159417"/>
    <lineage>
        <taxon>Eukaryota</taxon>
        <taxon>Metazoa</taxon>
        <taxon>Chordata</taxon>
        <taxon>Tunicata</taxon>
        <taxon>Ascidiacea</taxon>
        <taxon>Aplousobranchia</taxon>
        <taxon>Clavelinidae</taxon>
        <taxon>Clavelina</taxon>
    </lineage>
</organism>
<evidence type="ECO:0000256" key="4">
    <source>
        <dbReference type="ARBA" id="ARBA00023006"/>
    </source>
</evidence>
<sequence length="159" mass="18159">MFNTIAYCLGFSSNGLSPIENPDPVEFITKDADDHWTLVDIDHEEDNQDSLQMLSSRENLLIEHPSMFVCPNVNEDDTASSQNNDTAAPTAVVHKHKGIATTLRRSQRRAARQAASVLSQQNRRRNNQQFKHTKSDVGRRNNKGFQKMRQIVQQPRKRC</sequence>
<keyword evidence="6" id="KW-0010">Activator</keyword>
<evidence type="ECO:0000256" key="11">
    <source>
        <dbReference type="SAM" id="MobiDB-lite"/>
    </source>
</evidence>
<keyword evidence="5" id="KW-0805">Transcription regulation</keyword>
<accession>A0ABP0F4T1</accession>
<gene>
    <name evidence="12" type="ORF">CVLEPA_LOCUS4387</name>
</gene>
<evidence type="ECO:0000256" key="7">
    <source>
        <dbReference type="ARBA" id="ARBA00023163"/>
    </source>
</evidence>
<keyword evidence="4" id="KW-0072">Autophagy</keyword>
<evidence type="ECO:0000256" key="6">
    <source>
        <dbReference type="ARBA" id="ARBA00023159"/>
    </source>
</evidence>
<evidence type="ECO:0000256" key="1">
    <source>
        <dbReference type="ARBA" id="ARBA00004419"/>
    </source>
</evidence>
<keyword evidence="7" id="KW-0804">Transcription</keyword>
<evidence type="ECO:0000313" key="12">
    <source>
        <dbReference type="EMBL" id="CAK8674714.1"/>
    </source>
</evidence>
<keyword evidence="13" id="KW-1185">Reference proteome</keyword>
<evidence type="ECO:0000256" key="9">
    <source>
        <dbReference type="ARBA" id="ARBA00023329"/>
    </source>
</evidence>
<protein>
    <recommendedName>
        <fullName evidence="14">Tumor protein p53-inducible nuclear protein 1</fullName>
    </recommendedName>
</protein>
<evidence type="ECO:0000313" key="13">
    <source>
        <dbReference type="Proteomes" id="UP001642483"/>
    </source>
</evidence>
<dbReference type="InterPro" id="IPR029431">
    <property type="entry name" value="TP53INP"/>
</dbReference>
<feature type="region of interest" description="Disordered" evidence="11">
    <location>
        <begin position="73"/>
        <end position="159"/>
    </location>
</feature>
<dbReference type="Proteomes" id="UP001642483">
    <property type="component" value="Unassembled WGS sequence"/>
</dbReference>
<evidence type="ECO:0000256" key="2">
    <source>
        <dbReference type="ARBA" id="ARBA00004514"/>
    </source>
</evidence>
<proteinExistence type="predicted"/>
<evidence type="ECO:0000256" key="5">
    <source>
        <dbReference type="ARBA" id="ARBA00023015"/>
    </source>
</evidence>
<feature type="compositionally biased region" description="Low complexity" evidence="11">
    <location>
        <begin position="112"/>
        <end position="121"/>
    </location>
</feature>
<keyword evidence="9" id="KW-0968">Cytoplasmic vesicle</keyword>
<keyword evidence="3" id="KW-0963">Cytoplasm</keyword>
<evidence type="ECO:0000256" key="10">
    <source>
        <dbReference type="ARBA" id="ARBA00034306"/>
    </source>
</evidence>
<comment type="subcellular location">
    <subcellularLocation>
        <location evidence="2">Cytoplasm</location>
        <location evidence="2">Cytosol</location>
    </subcellularLocation>
    <subcellularLocation>
        <location evidence="1">Cytoplasmic vesicle</location>
        <location evidence="1">Autophagosome</location>
    </subcellularLocation>
    <subcellularLocation>
        <location evidence="10">Nucleus</location>
        <location evidence="10">Nuclear body</location>
    </subcellularLocation>
</comment>
<dbReference type="EMBL" id="CAWYQH010000013">
    <property type="protein sequence ID" value="CAK8674714.1"/>
    <property type="molecule type" value="Genomic_DNA"/>
</dbReference>
<dbReference type="Pfam" id="PF14839">
    <property type="entry name" value="DOR"/>
    <property type="match status" value="1"/>
</dbReference>
<reference evidence="12 13" key="1">
    <citation type="submission" date="2024-02" db="EMBL/GenBank/DDBJ databases">
        <authorList>
            <person name="Daric V."/>
            <person name="Darras S."/>
        </authorList>
    </citation>
    <scope>NUCLEOTIDE SEQUENCE [LARGE SCALE GENOMIC DNA]</scope>
</reference>
<keyword evidence="8" id="KW-0539">Nucleus</keyword>
<evidence type="ECO:0008006" key="14">
    <source>
        <dbReference type="Google" id="ProtNLM"/>
    </source>
</evidence>
<name>A0ABP0F4T1_CLALP</name>
<evidence type="ECO:0000256" key="3">
    <source>
        <dbReference type="ARBA" id="ARBA00022490"/>
    </source>
</evidence>